<evidence type="ECO:0000313" key="5">
    <source>
        <dbReference type="Proteomes" id="UP000003160"/>
    </source>
</evidence>
<dbReference type="GO" id="GO:0006508">
    <property type="term" value="P:proteolysis"/>
    <property type="evidence" value="ECO:0007669"/>
    <property type="project" value="InterPro"/>
</dbReference>
<dbReference type="NCBIfam" id="TIGR00666">
    <property type="entry name" value="PBP4"/>
    <property type="match status" value="1"/>
</dbReference>
<proteinExistence type="inferred from homology"/>
<dbReference type="Proteomes" id="UP000003160">
    <property type="component" value="Unassembled WGS sequence"/>
</dbReference>
<evidence type="ECO:0000313" key="4">
    <source>
        <dbReference type="EMBL" id="EFA44030.1"/>
    </source>
</evidence>
<keyword evidence="5" id="KW-1185">Reference proteome</keyword>
<sequence length="425" mass="48041">MLSSHKIKVLFCCLWSLFALTIVQAQNIEDEYTEDNDTLETDSVWVDSLIIRNDTLPWPQNIQARIDRLLTHDMFQTSQLGLMIWDLDADSALYRFNERQLMRPASTMKAITAITALDRLGGSYQFKTELCYTGQVDSCVLQGDVYCVGGFDPRFNTDDMRAFVEGLHKMGIDTIRGNLYADKSMKDADLLGEGWCWDDDNPVLSPLLISRKDQFMDRFYTELRKGGIYLAGAIGNKRKPHEASCIVRRFHTIDQILMRMMKESDNLYAEAMFYQLAASTGNHPASAKSAKAVIRQLVNKLGLDGSRYRFADGSGLSLYNYVSVELEVRLLRYAYENENIYNHLLPSLPIAGQDGTLRRRMRSQFTSGNVRAKTGTLEGVSSLCGYLTASNGHRLCFSIINQGVMHAKNGRKFQDKVCSVLCSPQ</sequence>
<dbReference type="PRINTS" id="PR00922">
    <property type="entry name" value="DADACBPTASE3"/>
</dbReference>
<evidence type="ECO:0000256" key="2">
    <source>
        <dbReference type="ARBA" id="ARBA00022801"/>
    </source>
</evidence>
<dbReference type="PANTHER" id="PTHR30023">
    <property type="entry name" value="D-ALANYL-D-ALANINE CARBOXYPEPTIDASE"/>
    <property type="match status" value="1"/>
</dbReference>
<comment type="caution">
    <text evidence="4">The sequence shown here is derived from an EMBL/GenBank/DDBJ whole genome shotgun (WGS) entry which is preliminary data.</text>
</comment>
<dbReference type="HOGENOM" id="CLU_017692_1_3_10"/>
<feature type="signal peptide" evidence="3">
    <location>
        <begin position="1"/>
        <end position="25"/>
    </location>
</feature>
<keyword evidence="4" id="KW-0645">Protease</keyword>
<keyword evidence="4" id="KW-0121">Carboxypeptidase</keyword>
<dbReference type="GO" id="GO:0009002">
    <property type="term" value="F:serine-type D-Ala-D-Ala carboxypeptidase activity"/>
    <property type="evidence" value="ECO:0007669"/>
    <property type="project" value="UniProtKB-EC"/>
</dbReference>
<dbReference type="Gene3D" id="3.50.80.20">
    <property type="entry name" value="D-Ala-D-Ala carboxypeptidase C, peptidase S13"/>
    <property type="match status" value="1"/>
</dbReference>
<evidence type="ECO:0000256" key="1">
    <source>
        <dbReference type="ARBA" id="ARBA00006096"/>
    </source>
</evidence>
<dbReference type="InterPro" id="IPR012338">
    <property type="entry name" value="Beta-lactam/transpept-like"/>
</dbReference>
<evidence type="ECO:0000256" key="3">
    <source>
        <dbReference type="SAM" id="SignalP"/>
    </source>
</evidence>
<gene>
    <name evidence="4" type="primary">dacB</name>
    <name evidence="4" type="ORF">HMPREF0645_1555</name>
</gene>
<dbReference type="RefSeq" id="WP_007173658.1">
    <property type="nucleotide sequence ID" value="NZ_GG704781.1"/>
</dbReference>
<dbReference type="EC" id="3.4.16.4" evidence="4"/>
<name>D1PX70_9BACT</name>
<dbReference type="Gene3D" id="3.40.710.10">
    <property type="entry name" value="DD-peptidase/beta-lactamase superfamily"/>
    <property type="match status" value="1"/>
</dbReference>
<dbReference type="SUPFAM" id="SSF56601">
    <property type="entry name" value="beta-lactamase/transpeptidase-like"/>
    <property type="match status" value="1"/>
</dbReference>
<keyword evidence="3" id="KW-0732">Signal</keyword>
<keyword evidence="2 4" id="KW-0378">Hydrolase</keyword>
<dbReference type="GO" id="GO:0000270">
    <property type="term" value="P:peptidoglycan metabolic process"/>
    <property type="evidence" value="ECO:0007669"/>
    <property type="project" value="TreeGrafter"/>
</dbReference>
<dbReference type="OrthoDB" id="9802627at2"/>
<comment type="similarity">
    <text evidence="1">Belongs to the peptidase S13 family.</text>
</comment>
<protein>
    <submittedName>
        <fullName evidence="4">D-alanyl-D-alanine carboxypeptidase/D-alanyl-D-alanine-endopeptidase</fullName>
        <ecNumber evidence="4">3.4.16.4</ecNumber>
    </submittedName>
</protein>
<dbReference type="AlphaFoldDB" id="D1PX70"/>
<organism evidence="4 5">
    <name type="scientific">Hallella bergensis DSM 17361</name>
    <dbReference type="NCBI Taxonomy" id="585502"/>
    <lineage>
        <taxon>Bacteria</taxon>
        <taxon>Pseudomonadati</taxon>
        <taxon>Bacteroidota</taxon>
        <taxon>Bacteroidia</taxon>
        <taxon>Bacteroidales</taxon>
        <taxon>Prevotellaceae</taxon>
        <taxon>Hallella</taxon>
    </lineage>
</organism>
<dbReference type="EMBL" id="ACKS01000067">
    <property type="protein sequence ID" value="EFA44030.1"/>
    <property type="molecule type" value="Genomic_DNA"/>
</dbReference>
<accession>D1PX70</accession>
<dbReference type="Pfam" id="PF02113">
    <property type="entry name" value="Peptidase_S13"/>
    <property type="match status" value="2"/>
</dbReference>
<dbReference type="eggNOG" id="COG2027">
    <property type="taxonomic scope" value="Bacteria"/>
</dbReference>
<dbReference type="PANTHER" id="PTHR30023:SF0">
    <property type="entry name" value="PENICILLIN-SENSITIVE CARBOXYPEPTIDASE A"/>
    <property type="match status" value="1"/>
</dbReference>
<dbReference type="InterPro" id="IPR000667">
    <property type="entry name" value="Peptidase_S13"/>
</dbReference>
<feature type="chain" id="PRO_5003026027" evidence="3">
    <location>
        <begin position="26"/>
        <end position="425"/>
    </location>
</feature>
<reference evidence="4 5" key="1">
    <citation type="submission" date="2009-10" db="EMBL/GenBank/DDBJ databases">
        <authorList>
            <person name="Qin X."/>
            <person name="Bachman B."/>
            <person name="Battles P."/>
            <person name="Bell A."/>
            <person name="Bess C."/>
            <person name="Bickham C."/>
            <person name="Chaboub L."/>
            <person name="Chen D."/>
            <person name="Coyle M."/>
            <person name="Deiros D.R."/>
            <person name="Dinh H."/>
            <person name="Forbes L."/>
            <person name="Fowler G."/>
            <person name="Francisco L."/>
            <person name="Fu Q."/>
            <person name="Gubbala S."/>
            <person name="Hale W."/>
            <person name="Han Y."/>
            <person name="Hemphill L."/>
            <person name="Highlander S.K."/>
            <person name="Hirani K."/>
            <person name="Hogues M."/>
            <person name="Jackson L."/>
            <person name="Jakkamsetti A."/>
            <person name="Javaid M."/>
            <person name="Jiang H."/>
            <person name="Korchina V."/>
            <person name="Kovar C."/>
            <person name="Lara F."/>
            <person name="Lee S."/>
            <person name="Mata R."/>
            <person name="Mathew T."/>
            <person name="Moen C."/>
            <person name="Morales K."/>
            <person name="Munidasa M."/>
            <person name="Nazareth L."/>
            <person name="Ngo R."/>
            <person name="Nguyen L."/>
            <person name="Okwuonu G."/>
            <person name="Ongeri F."/>
            <person name="Patil S."/>
            <person name="Petrosino J."/>
            <person name="Pham C."/>
            <person name="Pham P."/>
            <person name="Pu L.-L."/>
            <person name="Puazo M."/>
            <person name="Raj R."/>
            <person name="Reid J."/>
            <person name="Rouhana J."/>
            <person name="Saada N."/>
            <person name="Shang Y."/>
            <person name="Simmons D."/>
            <person name="Thornton R."/>
            <person name="Warren J."/>
            <person name="Weissenberger G."/>
            <person name="Zhang J."/>
            <person name="Zhang L."/>
            <person name="Zhou C."/>
            <person name="Zhu D."/>
            <person name="Muzny D."/>
            <person name="Worley K."/>
            <person name="Gibbs R."/>
        </authorList>
    </citation>
    <scope>NUCLEOTIDE SEQUENCE [LARGE SCALE GENOMIC DNA]</scope>
    <source>
        <strain evidence="4 5">DSM 17361</strain>
    </source>
</reference>